<comment type="caution">
    <text evidence="12">The sequence shown here is derived from an EMBL/GenBank/DDBJ whole genome shotgun (WGS) entry which is preliminary data.</text>
</comment>
<dbReference type="AlphaFoldDB" id="A0AAD9PE66"/>
<dbReference type="SMART" id="SM00456">
    <property type="entry name" value="WW"/>
    <property type="match status" value="2"/>
</dbReference>
<keyword evidence="10" id="KW-0458">Lysosome</keyword>
<keyword evidence="8" id="KW-0560">Oxidoreductase</keyword>
<dbReference type="InterPro" id="IPR002347">
    <property type="entry name" value="SDR_fam"/>
</dbReference>
<evidence type="ECO:0000256" key="7">
    <source>
        <dbReference type="ARBA" id="ARBA00022857"/>
    </source>
</evidence>
<comment type="subcellular location">
    <subcellularLocation>
        <location evidence="2">Golgi apparatus</location>
    </subcellularLocation>
    <subcellularLocation>
        <location evidence="1">Lysosome</location>
    </subcellularLocation>
</comment>
<dbReference type="Proteomes" id="UP001209878">
    <property type="component" value="Unassembled WGS sequence"/>
</dbReference>
<evidence type="ECO:0000256" key="3">
    <source>
        <dbReference type="ARBA" id="ARBA00006484"/>
    </source>
</evidence>
<dbReference type="SUPFAM" id="SSF51735">
    <property type="entry name" value="NAD(P)-binding Rossmann-fold domains"/>
    <property type="match status" value="1"/>
</dbReference>
<name>A0AAD9PE66_RIDPI</name>
<dbReference type="PROSITE" id="PS50020">
    <property type="entry name" value="WW_DOMAIN_2"/>
    <property type="match status" value="2"/>
</dbReference>
<dbReference type="FunFam" id="3.40.50.720:FF:000353">
    <property type="entry name" value="WW domain-containing oxidoreductase"/>
    <property type="match status" value="1"/>
</dbReference>
<keyword evidence="7" id="KW-0521">NADP</keyword>
<reference evidence="12" key="1">
    <citation type="journal article" date="2023" name="Mol. Biol. Evol.">
        <title>Third-Generation Sequencing Reveals the Adaptive Role of the Epigenome in Three Deep-Sea Polychaetes.</title>
        <authorList>
            <person name="Perez M."/>
            <person name="Aroh O."/>
            <person name="Sun Y."/>
            <person name="Lan Y."/>
            <person name="Juniper S.K."/>
            <person name="Young C.R."/>
            <person name="Angers B."/>
            <person name="Qian P.Y."/>
        </authorList>
    </citation>
    <scope>NUCLEOTIDE SEQUENCE</scope>
    <source>
        <strain evidence="12">R07B-5</strain>
    </source>
</reference>
<evidence type="ECO:0000256" key="10">
    <source>
        <dbReference type="ARBA" id="ARBA00023228"/>
    </source>
</evidence>
<organism evidence="12 13">
    <name type="scientific">Ridgeia piscesae</name>
    <name type="common">Tubeworm</name>
    <dbReference type="NCBI Taxonomy" id="27915"/>
    <lineage>
        <taxon>Eukaryota</taxon>
        <taxon>Metazoa</taxon>
        <taxon>Spiralia</taxon>
        <taxon>Lophotrochozoa</taxon>
        <taxon>Annelida</taxon>
        <taxon>Polychaeta</taxon>
        <taxon>Sedentaria</taxon>
        <taxon>Canalipalpata</taxon>
        <taxon>Sabellida</taxon>
        <taxon>Siboglinidae</taxon>
        <taxon>Ridgeia</taxon>
    </lineage>
</organism>
<dbReference type="PANTHER" id="PTHR24320">
    <property type="entry name" value="RETINOL DEHYDROGENASE"/>
    <property type="match status" value="1"/>
</dbReference>
<keyword evidence="13" id="KW-1185">Reference proteome</keyword>
<evidence type="ECO:0000313" key="12">
    <source>
        <dbReference type="EMBL" id="KAK2193005.1"/>
    </source>
</evidence>
<evidence type="ECO:0000256" key="4">
    <source>
        <dbReference type="ARBA" id="ARBA00016094"/>
    </source>
</evidence>
<dbReference type="InterPro" id="IPR001202">
    <property type="entry name" value="WW_dom"/>
</dbReference>
<dbReference type="PRINTS" id="PR00081">
    <property type="entry name" value="GDHRDH"/>
</dbReference>
<dbReference type="SUPFAM" id="SSF51045">
    <property type="entry name" value="WW domain"/>
    <property type="match status" value="2"/>
</dbReference>
<evidence type="ECO:0000256" key="9">
    <source>
        <dbReference type="ARBA" id="ARBA00023034"/>
    </source>
</evidence>
<evidence type="ECO:0000256" key="1">
    <source>
        <dbReference type="ARBA" id="ARBA00004371"/>
    </source>
</evidence>
<accession>A0AAD9PE66</accession>
<dbReference type="Gene3D" id="3.40.50.720">
    <property type="entry name" value="NAD(P)-binding Rossmann-like Domain"/>
    <property type="match status" value="1"/>
</dbReference>
<evidence type="ECO:0000256" key="8">
    <source>
        <dbReference type="ARBA" id="ARBA00023002"/>
    </source>
</evidence>
<sequence>MASSGVIDTDSEDELPSGWDERVTLDGKVYYANHHTRVTQWNHPVTGRRKVVMGELPYGWEQKINEEGQVYYIDHVSEKTTYTDPRLAFAVDAKQENDKTVRQRFDGSSTALHVLQGRDLSGKYAIVTGANSGIGFETARSLAFHGAHVIMACRDMKMAGKAANAIKLERPHAKVETSYIDLAQLQSVQQFALNYKSRNCPLHMLILNAGVFSLPYTLTDDGYEATFQVNYLGHFYLCQLLQEVLTRSAPARITVLSSESHRFTFLSTDTSLASQLSPPADNYRAMLAYNRSKLCNVLLSNCLQRRLGALGVSSNVVHPGNLMATGISRHWWPWRILFTLVRPFTKSMQQGAATTVFCATARELEAVGGHYFINCFSVQPSTAAESPEMQDELWAISEQMVANATTLTEKTGDCRVNWRTDPGTVTHHA</sequence>
<dbReference type="GO" id="GO:0005764">
    <property type="term" value="C:lysosome"/>
    <property type="evidence" value="ECO:0007669"/>
    <property type="project" value="UniProtKB-SubCell"/>
</dbReference>
<proteinExistence type="inferred from homology"/>
<dbReference type="GO" id="GO:0016491">
    <property type="term" value="F:oxidoreductase activity"/>
    <property type="evidence" value="ECO:0007669"/>
    <property type="project" value="UniProtKB-KW"/>
</dbReference>
<keyword evidence="6" id="KW-0053">Apoptosis</keyword>
<keyword evidence="9" id="KW-0333">Golgi apparatus</keyword>
<gene>
    <name evidence="12" type="ORF">NP493_18g02016</name>
</gene>
<keyword evidence="5" id="KW-0879">Wnt signaling pathway</keyword>
<dbReference type="PANTHER" id="PTHR24320:SF282">
    <property type="entry name" value="WW DOMAIN-CONTAINING OXIDOREDUCTASE"/>
    <property type="match status" value="1"/>
</dbReference>
<dbReference type="GO" id="GO:0005794">
    <property type="term" value="C:Golgi apparatus"/>
    <property type="evidence" value="ECO:0007669"/>
    <property type="project" value="UniProtKB-SubCell"/>
</dbReference>
<dbReference type="Gene3D" id="2.20.70.10">
    <property type="match status" value="2"/>
</dbReference>
<dbReference type="EMBL" id="JAODUO010000018">
    <property type="protein sequence ID" value="KAK2193005.1"/>
    <property type="molecule type" value="Genomic_DNA"/>
</dbReference>
<evidence type="ECO:0000259" key="11">
    <source>
        <dbReference type="PROSITE" id="PS50020"/>
    </source>
</evidence>
<evidence type="ECO:0000313" key="13">
    <source>
        <dbReference type="Proteomes" id="UP001209878"/>
    </source>
</evidence>
<dbReference type="InterPro" id="IPR036291">
    <property type="entry name" value="NAD(P)-bd_dom_sf"/>
</dbReference>
<dbReference type="GO" id="GO:0016055">
    <property type="term" value="P:Wnt signaling pathway"/>
    <property type="evidence" value="ECO:0007669"/>
    <property type="project" value="UniProtKB-KW"/>
</dbReference>
<dbReference type="CDD" id="cd00201">
    <property type="entry name" value="WW"/>
    <property type="match status" value="2"/>
</dbReference>
<dbReference type="InterPro" id="IPR036020">
    <property type="entry name" value="WW_dom_sf"/>
</dbReference>
<feature type="domain" description="WW" evidence="11">
    <location>
        <begin position="54"/>
        <end position="87"/>
    </location>
</feature>
<protein>
    <recommendedName>
        <fullName evidence="4">WW domain-containing oxidoreductase</fullName>
    </recommendedName>
</protein>
<dbReference type="GO" id="GO:0006915">
    <property type="term" value="P:apoptotic process"/>
    <property type="evidence" value="ECO:0007669"/>
    <property type="project" value="UniProtKB-KW"/>
</dbReference>
<dbReference type="PROSITE" id="PS01159">
    <property type="entry name" value="WW_DOMAIN_1"/>
    <property type="match status" value="2"/>
</dbReference>
<evidence type="ECO:0000256" key="6">
    <source>
        <dbReference type="ARBA" id="ARBA00022703"/>
    </source>
</evidence>
<evidence type="ECO:0000256" key="5">
    <source>
        <dbReference type="ARBA" id="ARBA00022687"/>
    </source>
</evidence>
<evidence type="ECO:0000256" key="2">
    <source>
        <dbReference type="ARBA" id="ARBA00004555"/>
    </source>
</evidence>
<comment type="similarity">
    <text evidence="3">Belongs to the short-chain dehydrogenases/reductases (SDR) family.</text>
</comment>
<dbReference type="Pfam" id="PF00397">
    <property type="entry name" value="WW"/>
    <property type="match status" value="2"/>
</dbReference>
<feature type="domain" description="WW" evidence="11">
    <location>
        <begin position="13"/>
        <end position="46"/>
    </location>
</feature>
<dbReference type="Pfam" id="PF00106">
    <property type="entry name" value="adh_short"/>
    <property type="match status" value="1"/>
</dbReference>